<dbReference type="OrthoDB" id="3863715at2759"/>
<dbReference type="Gene3D" id="4.10.60.10">
    <property type="entry name" value="Zinc finger, CCHC-type"/>
    <property type="match status" value="2"/>
</dbReference>
<evidence type="ECO:0000313" key="8">
    <source>
        <dbReference type="EMBL" id="PVV02321.1"/>
    </source>
</evidence>
<dbReference type="SMART" id="SM00343">
    <property type="entry name" value="ZnF_C2HC"/>
    <property type="match status" value="3"/>
</dbReference>
<feature type="compositionally biased region" description="Basic and acidic residues" evidence="6">
    <location>
        <begin position="1"/>
        <end position="10"/>
    </location>
</feature>
<keyword evidence="3 5" id="KW-0863">Zinc-finger</keyword>
<sequence>MTRFTKKFEKSNSGSTSFEAKPLPTKSELNALKESQSKGRINKSSGPKKYGHSLKFCPKNSENNSICYHCGSDNHITKNCPTPGSTFPFATCFICEKKGHLSSKCPQNTKGLYPNGGGCRFCGSVNHLARDCKPTVDVTNTNTIGKMSAGEGGDDDDVFITLKKIQDERSANKLARSNNTESKKKVVQF</sequence>
<feature type="region of interest" description="Disordered" evidence="6">
    <location>
        <begin position="1"/>
        <end position="48"/>
    </location>
</feature>
<evidence type="ECO:0000256" key="6">
    <source>
        <dbReference type="SAM" id="MobiDB-lite"/>
    </source>
</evidence>
<evidence type="ECO:0000313" key="9">
    <source>
        <dbReference type="Proteomes" id="UP000245609"/>
    </source>
</evidence>
<dbReference type="InterPro" id="IPR042246">
    <property type="entry name" value="ZCCHC9"/>
</dbReference>
<dbReference type="PANTHER" id="PTHR46242">
    <property type="entry name" value="ZINC FINGER CCHC DOMAIN-CONTAINING PROTEIN 9 ZCCHC9"/>
    <property type="match status" value="1"/>
</dbReference>
<dbReference type="GO" id="GO:0005730">
    <property type="term" value="C:nucleolus"/>
    <property type="evidence" value="ECO:0007669"/>
    <property type="project" value="TreeGrafter"/>
</dbReference>
<keyword evidence="2" id="KW-0677">Repeat</keyword>
<feature type="domain" description="CCHC-type" evidence="7">
    <location>
        <begin position="67"/>
        <end position="81"/>
    </location>
</feature>
<evidence type="ECO:0000256" key="3">
    <source>
        <dbReference type="ARBA" id="ARBA00022771"/>
    </source>
</evidence>
<reference evidence="8 9" key="1">
    <citation type="journal article" date="2018" name="MBio">
        <title>Comparative Genomics Reveals the Core Gene Toolbox for the Fungus-Insect Symbiosis.</title>
        <authorList>
            <person name="Wang Y."/>
            <person name="Stata M."/>
            <person name="Wang W."/>
            <person name="Stajich J.E."/>
            <person name="White M.M."/>
            <person name="Moncalvo J.M."/>
        </authorList>
    </citation>
    <scope>NUCLEOTIDE SEQUENCE [LARGE SCALE GENOMIC DNA]</scope>
    <source>
        <strain evidence="8 9">SC-DP-2</strain>
    </source>
</reference>
<dbReference type="STRING" id="133381.A0A2T9ZCL1"/>
<dbReference type="PANTHER" id="PTHR46242:SF1">
    <property type="entry name" value="ZINC FINGER CCHC DOMAIN-CONTAINING PROTEIN 9"/>
    <property type="match status" value="1"/>
</dbReference>
<feature type="domain" description="CCHC-type" evidence="7">
    <location>
        <begin position="92"/>
        <end position="107"/>
    </location>
</feature>
<organism evidence="8 9">
    <name type="scientific">Smittium megazygosporum</name>
    <dbReference type="NCBI Taxonomy" id="133381"/>
    <lineage>
        <taxon>Eukaryota</taxon>
        <taxon>Fungi</taxon>
        <taxon>Fungi incertae sedis</taxon>
        <taxon>Zoopagomycota</taxon>
        <taxon>Kickxellomycotina</taxon>
        <taxon>Harpellomycetes</taxon>
        <taxon>Harpellales</taxon>
        <taxon>Legeriomycetaceae</taxon>
        <taxon>Smittium</taxon>
    </lineage>
</organism>
<dbReference type="GO" id="GO:0008270">
    <property type="term" value="F:zinc ion binding"/>
    <property type="evidence" value="ECO:0007669"/>
    <property type="project" value="UniProtKB-KW"/>
</dbReference>
<dbReference type="GO" id="GO:0003676">
    <property type="term" value="F:nucleic acid binding"/>
    <property type="evidence" value="ECO:0007669"/>
    <property type="project" value="InterPro"/>
</dbReference>
<keyword evidence="1" id="KW-0479">Metal-binding</keyword>
<dbReference type="Pfam" id="PF00098">
    <property type="entry name" value="zf-CCHC"/>
    <property type="match status" value="3"/>
</dbReference>
<dbReference type="PROSITE" id="PS50158">
    <property type="entry name" value="ZF_CCHC"/>
    <property type="match status" value="2"/>
</dbReference>
<dbReference type="InterPro" id="IPR001878">
    <property type="entry name" value="Znf_CCHC"/>
</dbReference>
<keyword evidence="9" id="KW-1185">Reference proteome</keyword>
<feature type="region of interest" description="Disordered" evidence="6">
    <location>
        <begin position="170"/>
        <end position="189"/>
    </location>
</feature>
<evidence type="ECO:0000256" key="4">
    <source>
        <dbReference type="ARBA" id="ARBA00022833"/>
    </source>
</evidence>
<dbReference type="SUPFAM" id="SSF57756">
    <property type="entry name" value="Retrovirus zinc finger-like domains"/>
    <property type="match status" value="2"/>
</dbReference>
<dbReference type="EMBL" id="MBFS01000512">
    <property type="protein sequence ID" value="PVV02321.1"/>
    <property type="molecule type" value="Genomic_DNA"/>
</dbReference>
<keyword evidence="4" id="KW-0862">Zinc</keyword>
<protein>
    <recommendedName>
        <fullName evidence="7">CCHC-type domain-containing protein</fullName>
    </recommendedName>
</protein>
<dbReference type="FunFam" id="4.10.60.10:FF:000091">
    <property type="entry name" value="Zinc finger CCHC-type-containing 9"/>
    <property type="match status" value="1"/>
</dbReference>
<accession>A0A2T9ZCL1</accession>
<evidence type="ECO:0000256" key="5">
    <source>
        <dbReference type="PROSITE-ProRule" id="PRU00047"/>
    </source>
</evidence>
<evidence type="ECO:0000256" key="2">
    <source>
        <dbReference type="ARBA" id="ARBA00022737"/>
    </source>
</evidence>
<dbReference type="AlphaFoldDB" id="A0A2T9ZCL1"/>
<evidence type="ECO:0000256" key="1">
    <source>
        <dbReference type="ARBA" id="ARBA00022723"/>
    </source>
</evidence>
<dbReference type="Proteomes" id="UP000245609">
    <property type="component" value="Unassembled WGS sequence"/>
</dbReference>
<name>A0A2T9ZCL1_9FUNG</name>
<gene>
    <name evidence="8" type="ORF">BB560_003229</name>
</gene>
<dbReference type="InterPro" id="IPR036875">
    <property type="entry name" value="Znf_CCHC_sf"/>
</dbReference>
<evidence type="ECO:0000259" key="7">
    <source>
        <dbReference type="PROSITE" id="PS50158"/>
    </source>
</evidence>
<comment type="caution">
    <text evidence="8">The sequence shown here is derived from an EMBL/GenBank/DDBJ whole genome shotgun (WGS) entry which is preliminary data.</text>
</comment>
<proteinExistence type="predicted"/>